<evidence type="ECO:0000259" key="1">
    <source>
        <dbReference type="Pfam" id="PF00565"/>
    </source>
</evidence>
<dbReference type="Gene3D" id="2.40.50.90">
    <property type="match status" value="1"/>
</dbReference>
<dbReference type="InterPro" id="IPR016071">
    <property type="entry name" value="Staphylococal_nuclease_OB-fold"/>
</dbReference>
<evidence type="ECO:0000313" key="3">
    <source>
        <dbReference type="Proteomes" id="UP000433101"/>
    </source>
</evidence>
<dbReference type="InterPro" id="IPR035437">
    <property type="entry name" value="SNase_OB-fold_sf"/>
</dbReference>
<proteinExistence type="predicted"/>
<feature type="domain" description="TNase-like" evidence="1">
    <location>
        <begin position="72"/>
        <end position="136"/>
    </location>
</feature>
<name>A0A7X3S7P0_9HYPH</name>
<keyword evidence="3" id="KW-1185">Reference proteome</keyword>
<organism evidence="2 3">
    <name type="scientific">Stappia sediminis</name>
    <dbReference type="NCBI Taxonomy" id="2692190"/>
    <lineage>
        <taxon>Bacteria</taxon>
        <taxon>Pseudomonadati</taxon>
        <taxon>Pseudomonadota</taxon>
        <taxon>Alphaproteobacteria</taxon>
        <taxon>Hyphomicrobiales</taxon>
        <taxon>Stappiaceae</taxon>
        <taxon>Stappia</taxon>
    </lineage>
</organism>
<dbReference type="AlphaFoldDB" id="A0A7X3S7P0"/>
<accession>A0A7X3S7P0</accession>
<dbReference type="SUPFAM" id="SSF50199">
    <property type="entry name" value="Staphylococcal nuclease"/>
    <property type="match status" value="1"/>
</dbReference>
<dbReference type="Pfam" id="PF00565">
    <property type="entry name" value="SNase"/>
    <property type="match status" value="1"/>
</dbReference>
<reference evidence="2 3" key="1">
    <citation type="submission" date="2019-12" db="EMBL/GenBank/DDBJ databases">
        <authorList>
            <person name="Li M."/>
        </authorList>
    </citation>
    <scope>NUCLEOTIDE SEQUENCE [LARGE SCALE GENOMIC DNA]</scope>
    <source>
        <strain evidence="2 3">GBMRC 2046</strain>
    </source>
</reference>
<dbReference type="RefSeq" id="WP_160775170.1">
    <property type="nucleotide sequence ID" value="NZ_WUMV01000003.1"/>
</dbReference>
<evidence type="ECO:0000313" key="2">
    <source>
        <dbReference type="EMBL" id="MXN64934.1"/>
    </source>
</evidence>
<protein>
    <recommendedName>
        <fullName evidence="1">TNase-like domain-containing protein</fullName>
    </recommendedName>
</protein>
<sequence>MAESALALPDACLNPNESGREIGMASMIPAGGVLAGNGDTYLQTDVLAGKRLLRADIPRGNEFAPYMFYSKAKHEDRWERRLGDLVALESGVWLAAELVSSGRALVDPQHSTVDCLEPLLALEAKARAAREGLWQNFTVLSAGDPEEISRVAGHFAVVEGRVRSVGHTRRTHYLNFGYRWSRDFTATIDVGRETAFDAAGVDISALEGRWVRLRGFVALDRGPLLVLSHPAQLEQLTSGSGVGK</sequence>
<gene>
    <name evidence="2" type="ORF">GR183_08445</name>
</gene>
<comment type="caution">
    <text evidence="2">The sequence shown here is derived from an EMBL/GenBank/DDBJ whole genome shotgun (WGS) entry which is preliminary data.</text>
</comment>
<dbReference type="Proteomes" id="UP000433101">
    <property type="component" value="Unassembled WGS sequence"/>
</dbReference>
<dbReference type="EMBL" id="WUMV01000003">
    <property type="protein sequence ID" value="MXN64934.1"/>
    <property type="molecule type" value="Genomic_DNA"/>
</dbReference>